<keyword evidence="3" id="KW-1185">Reference proteome</keyword>
<feature type="transmembrane region" description="Helical" evidence="1">
    <location>
        <begin position="106"/>
        <end position="131"/>
    </location>
</feature>
<evidence type="ECO:0000313" key="3">
    <source>
        <dbReference type="Proteomes" id="UP001301132"/>
    </source>
</evidence>
<protein>
    <submittedName>
        <fullName evidence="2">Uncharacterized protein</fullName>
    </submittedName>
</protein>
<evidence type="ECO:0000256" key="1">
    <source>
        <dbReference type="SAM" id="Phobius"/>
    </source>
</evidence>
<keyword evidence="1" id="KW-1133">Transmembrane helix</keyword>
<evidence type="ECO:0000313" key="2">
    <source>
        <dbReference type="EMBL" id="MCZ4633369.1"/>
    </source>
</evidence>
<sequence length="214" mass="23527">MQVAQLGPVKLNLDDLQDLQTLMATKTGEPVTVAVGKYDADQIEDLVNADDDDLASVVLSIPSKSFTVTLKKSDATVVCDSDEQQLLNLVEDVANFVNAKPMSRKIVYPALLMNIMFLQWAMLTFCTLVLMPQSDRVSGYWICGILTVFMLGYLCYLPRSWKNRGAVEVIPLNRHELRRRRLDSRSSAWSGVSGAIIGAVLGAGATIAAVYLNK</sequence>
<keyword evidence="1" id="KW-0472">Membrane</keyword>
<organism evidence="2 3">
    <name type="scientific">Streptomyces rubrogriseus</name>
    <dbReference type="NCBI Taxonomy" id="194673"/>
    <lineage>
        <taxon>Bacteria</taxon>
        <taxon>Bacillati</taxon>
        <taxon>Actinomycetota</taxon>
        <taxon>Actinomycetes</taxon>
        <taxon>Kitasatosporales</taxon>
        <taxon>Streptomycetaceae</taxon>
        <taxon>Streptomyces</taxon>
        <taxon>Streptomyces violaceoruber group</taxon>
    </lineage>
</organism>
<feature type="transmembrane region" description="Helical" evidence="1">
    <location>
        <begin position="137"/>
        <end position="156"/>
    </location>
</feature>
<comment type="caution">
    <text evidence="2">The sequence shown here is derived from an EMBL/GenBank/DDBJ whole genome shotgun (WGS) entry which is preliminary data.</text>
</comment>
<proteinExistence type="predicted"/>
<dbReference type="Proteomes" id="UP001301132">
    <property type="component" value="Unassembled WGS sequence"/>
</dbReference>
<dbReference type="EMBL" id="JAPWHU010000029">
    <property type="protein sequence ID" value="MCZ4633369.1"/>
    <property type="molecule type" value="Genomic_DNA"/>
</dbReference>
<reference evidence="2 3" key="1">
    <citation type="submission" date="2022-12" db="EMBL/GenBank/DDBJ databases">
        <authorList>
            <person name="Abashina T."/>
            <person name="Solyanikova I."/>
            <person name="Delegan Y."/>
        </authorList>
    </citation>
    <scope>NUCLEOTIDE SEQUENCE [LARGE SCALE GENOMIC DNA]</scope>
    <source>
        <strain evidence="2 3">IPS92ro</strain>
    </source>
</reference>
<keyword evidence="1" id="KW-0812">Transmembrane</keyword>
<feature type="transmembrane region" description="Helical" evidence="1">
    <location>
        <begin position="188"/>
        <end position="212"/>
    </location>
</feature>
<name>A0ABT4NW65_9ACTN</name>
<gene>
    <name evidence="2" type="ORF">O3S69_04790</name>
</gene>
<accession>A0ABT4NW65</accession>